<dbReference type="AlphaFoldDB" id="A0A7W7GW29"/>
<comment type="caution">
    <text evidence="2">The sequence shown here is derived from an EMBL/GenBank/DDBJ whole genome shotgun (WGS) entry which is preliminary data.</text>
</comment>
<evidence type="ECO:0000313" key="2">
    <source>
        <dbReference type="EMBL" id="MBB4739376.1"/>
    </source>
</evidence>
<feature type="transmembrane region" description="Helical" evidence="1">
    <location>
        <begin position="14"/>
        <end position="36"/>
    </location>
</feature>
<protein>
    <submittedName>
        <fullName evidence="2">Uncharacterized protein</fullName>
    </submittedName>
</protein>
<reference evidence="2 3" key="1">
    <citation type="submission" date="2020-08" db="EMBL/GenBank/DDBJ databases">
        <title>Sequencing the genomes of 1000 actinobacteria strains.</title>
        <authorList>
            <person name="Klenk H.-P."/>
        </authorList>
    </citation>
    <scope>NUCLEOTIDE SEQUENCE [LARGE SCALE GENOMIC DNA]</scope>
    <source>
        <strain evidence="2 3">DSM 45809</strain>
    </source>
</reference>
<sequence>MTPLDDHSQWRRPIFYPVVLATVLLTIIGMIGGYLLSERKDRTPVVATSTDPSSYTPSAPPTLLATDGLCPQQTQDIGPTQGAQGELSQVLRRSTTRGTVIWICQDTAGRLFYHANKGGESAPWVEGETALFLRDVTRQPDGSFEGTAADGSIFNLNDERLLITRLGGKQQVQELAPE</sequence>
<keyword evidence="1" id="KW-0812">Transmembrane</keyword>
<organism evidence="2 3">
    <name type="scientific">Actinoplanes octamycinicus</name>
    <dbReference type="NCBI Taxonomy" id="135948"/>
    <lineage>
        <taxon>Bacteria</taxon>
        <taxon>Bacillati</taxon>
        <taxon>Actinomycetota</taxon>
        <taxon>Actinomycetes</taxon>
        <taxon>Micromonosporales</taxon>
        <taxon>Micromonosporaceae</taxon>
        <taxon>Actinoplanes</taxon>
    </lineage>
</organism>
<dbReference type="Proteomes" id="UP000546162">
    <property type="component" value="Unassembled WGS sequence"/>
</dbReference>
<keyword evidence="3" id="KW-1185">Reference proteome</keyword>
<accession>A0A7W7GW29</accession>
<name>A0A7W7GW29_9ACTN</name>
<evidence type="ECO:0000256" key="1">
    <source>
        <dbReference type="SAM" id="Phobius"/>
    </source>
</evidence>
<dbReference type="RefSeq" id="WP_239178022.1">
    <property type="nucleotide sequence ID" value="NZ_BAABFG010000005.1"/>
</dbReference>
<keyword evidence="1" id="KW-0472">Membrane</keyword>
<evidence type="ECO:0000313" key="3">
    <source>
        <dbReference type="Proteomes" id="UP000546162"/>
    </source>
</evidence>
<dbReference type="EMBL" id="JACHNB010000001">
    <property type="protein sequence ID" value="MBB4739376.1"/>
    <property type="molecule type" value="Genomic_DNA"/>
</dbReference>
<gene>
    <name evidence="2" type="ORF">BJY16_002835</name>
</gene>
<keyword evidence="1" id="KW-1133">Transmembrane helix</keyword>
<proteinExistence type="predicted"/>